<sequence>MHAMCSSPFCTWVPIVCFLRRTMRIRQLQAVRKNAEFISIPWGSPSTKDPFRASFSSKNRERLRVVTKGGSGRLPSLTPQRAKNVQIFCPRPLPRLGRGGDDPAPPPPKQMPPRRPSPPPLVDSRRPPVCRDVAPRRAHASLCLVAFPGPPPPDGLEWAGPVVREAARTEREERVCALGRCAGLASWSAAEAEEELKAAAVAPARTESQSHEAPLPLPGGRAAAAAGGGEEGGSVSAAASWSPTPICRRHLPPRRSSLHGPAAGPPVVRAAPRRAGASLDRGNGRGLAARAG</sequence>
<organism evidence="2 3">
    <name type="scientific">Rangifer tarandus platyrhynchus</name>
    <name type="common">Svalbard reindeer</name>
    <dbReference type="NCBI Taxonomy" id="3082113"/>
    <lineage>
        <taxon>Eukaryota</taxon>
        <taxon>Metazoa</taxon>
        <taxon>Chordata</taxon>
        <taxon>Craniata</taxon>
        <taxon>Vertebrata</taxon>
        <taxon>Euteleostomi</taxon>
        <taxon>Mammalia</taxon>
        <taxon>Eutheria</taxon>
        <taxon>Laurasiatheria</taxon>
        <taxon>Artiodactyla</taxon>
        <taxon>Ruminantia</taxon>
        <taxon>Pecora</taxon>
        <taxon>Cervidae</taxon>
        <taxon>Odocoileinae</taxon>
        <taxon>Rangifer</taxon>
    </lineage>
</organism>
<evidence type="ECO:0000313" key="3">
    <source>
        <dbReference type="Proteomes" id="UP001176941"/>
    </source>
</evidence>
<protein>
    <submittedName>
        <fullName evidence="2">Uncharacterized protein</fullName>
    </submittedName>
</protein>
<feature type="region of interest" description="Disordered" evidence="1">
    <location>
        <begin position="200"/>
        <end position="292"/>
    </location>
</feature>
<dbReference type="Proteomes" id="UP001176941">
    <property type="component" value="Chromosome X"/>
</dbReference>
<feature type="compositionally biased region" description="Pro residues" evidence="1">
    <location>
        <begin position="103"/>
        <end position="121"/>
    </location>
</feature>
<feature type="compositionally biased region" description="Low complexity" evidence="1">
    <location>
        <begin position="260"/>
        <end position="277"/>
    </location>
</feature>
<feature type="compositionally biased region" description="Low complexity" evidence="1">
    <location>
        <begin position="212"/>
        <end position="225"/>
    </location>
</feature>
<accession>A0ABN9A633</accession>
<evidence type="ECO:0000256" key="1">
    <source>
        <dbReference type="SAM" id="MobiDB-lite"/>
    </source>
</evidence>
<reference evidence="2" key="1">
    <citation type="submission" date="2023-04" db="EMBL/GenBank/DDBJ databases">
        <authorList>
            <consortium name="ELIXIR-Norway"/>
        </authorList>
    </citation>
    <scope>NUCLEOTIDE SEQUENCE [LARGE SCALE GENOMIC DNA]</scope>
</reference>
<feature type="compositionally biased region" description="Basic residues" evidence="1">
    <location>
        <begin position="247"/>
        <end position="257"/>
    </location>
</feature>
<proteinExistence type="predicted"/>
<keyword evidence="3" id="KW-1185">Reference proteome</keyword>
<gene>
    <name evidence="2" type="ORF">MRATA1EN1_LOCUS29349</name>
</gene>
<name>A0ABN9A633_RANTA</name>
<dbReference type="EMBL" id="OX460343">
    <property type="protein sequence ID" value="CAI9180387.1"/>
    <property type="molecule type" value="Genomic_DNA"/>
</dbReference>
<feature type="region of interest" description="Disordered" evidence="1">
    <location>
        <begin position="92"/>
        <end position="128"/>
    </location>
</feature>
<evidence type="ECO:0000313" key="2">
    <source>
        <dbReference type="EMBL" id="CAI9180387.1"/>
    </source>
</evidence>